<dbReference type="Proteomes" id="UP000005085">
    <property type="component" value="Unassembled WGS sequence"/>
</dbReference>
<comment type="caution">
    <text evidence="2">The sequence shown here is derived from an EMBL/GenBank/DDBJ whole genome shotgun (WGS) entry which is preliminary data.</text>
</comment>
<dbReference type="SUPFAM" id="SSF53300">
    <property type="entry name" value="vWA-like"/>
    <property type="match status" value="1"/>
</dbReference>
<dbReference type="PANTHER" id="PTHR36846">
    <property type="entry name" value="PROTEIN VIAA"/>
    <property type="match status" value="1"/>
</dbReference>
<dbReference type="InterPro" id="IPR002035">
    <property type="entry name" value="VWF_A"/>
</dbReference>
<name>C3XJE4_9HELI</name>
<dbReference type="InterPro" id="IPR008912">
    <property type="entry name" value="Uncharacterised_CoxE"/>
</dbReference>
<dbReference type="RefSeq" id="WP_020995893.1">
    <property type="nucleotide sequence ID" value="NZ_KI392040.1"/>
</dbReference>
<dbReference type="HOGENOM" id="CLU_022130_1_0_7"/>
<gene>
    <name evidence="2" type="ORF">HRAG_02190</name>
</gene>
<reference evidence="2 3" key="1">
    <citation type="journal article" date="2014" name="Genome Announc.">
        <title>Draft genome sequences of six enterohepatic helicobacter species isolated from humans and one from rhesus macaques.</title>
        <authorList>
            <person name="Shen Z."/>
            <person name="Sheh A."/>
            <person name="Young S.K."/>
            <person name="Abouelliel A."/>
            <person name="Ward D.V."/>
            <person name="Earl A.M."/>
            <person name="Fox J.G."/>
        </authorList>
    </citation>
    <scope>NUCLEOTIDE SEQUENCE [LARGE SCALE GENOMIC DNA]</scope>
    <source>
        <strain evidence="2 3">ATCC 43879</strain>
    </source>
</reference>
<organism evidence="2 3">
    <name type="scientific">Helicobacter bilis ATCC 43879</name>
    <dbReference type="NCBI Taxonomy" id="613026"/>
    <lineage>
        <taxon>Bacteria</taxon>
        <taxon>Pseudomonadati</taxon>
        <taxon>Campylobacterota</taxon>
        <taxon>Epsilonproteobacteria</taxon>
        <taxon>Campylobacterales</taxon>
        <taxon>Helicobacteraceae</taxon>
        <taxon>Helicobacter</taxon>
    </lineage>
</organism>
<dbReference type="AlphaFoldDB" id="C3XJE4"/>
<evidence type="ECO:0000259" key="1">
    <source>
        <dbReference type="SMART" id="SM00327"/>
    </source>
</evidence>
<keyword evidence="3" id="KW-1185">Reference proteome</keyword>
<evidence type="ECO:0000313" key="2">
    <source>
        <dbReference type="EMBL" id="EEO25133.2"/>
    </source>
</evidence>
<dbReference type="InterPro" id="IPR036465">
    <property type="entry name" value="vWFA_dom_sf"/>
</dbReference>
<dbReference type="EMBL" id="ACDN02000059">
    <property type="protein sequence ID" value="EEO25133.2"/>
    <property type="molecule type" value="Genomic_DNA"/>
</dbReference>
<sequence>MKHIPQSIAANPRYTKILQDKQVDNTLQKAYIGYCKEQDYYDNFNPFMQEELALNQRKNIESCDDIEAQQDIQAQDLQAFERFNATHKAMLDSMLHQQTDIESARKYALAYWDNLLRDKKQKWLESMKEKLKEQYIQAIKDFLDYLLSILETLLRVYGLCGIKKPNNDLALAQILNEAKQSFDMKQLCPNTYEESDIETNGYDYSKGHKRFINFKEINAFIKHIQTSKDLRKIAALLGREEENGNKKIEHSSIDQSIKTHNHKEEMSGVTLGRDLANLLPQELAMLKDENLELLFNLKYIQNRLFCFEKQGYETIQKEHYKMAKNEGAMIICVDTSSSMSGNREYLAKAITLFLATKASMQNRACYLINFSTDIETMELSGKDNARNLINFLAMSFNGGTDVAPALKEGLKKMQEDSFKQSDLIVISDGCFGDISQNLQQKMQDQRHKGNRFYLLDIDDNGDEKTFFDTHWVYDTQTQKAQVLYAMGNRI</sequence>
<proteinExistence type="predicted"/>
<dbReference type="OrthoDB" id="387240at2"/>
<accession>C3XJE4</accession>
<dbReference type="eggNOG" id="COG2425">
    <property type="taxonomic scope" value="Bacteria"/>
</dbReference>
<feature type="domain" description="VWFA" evidence="1">
    <location>
        <begin position="326"/>
        <end position="486"/>
    </location>
</feature>
<protein>
    <recommendedName>
        <fullName evidence="1">VWFA domain-containing protein</fullName>
    </recommendedName>
</protein>
<dbReference type="Gene3D" id="3.40.50.410">
    <property type="entry name" value="von Willebrand factor, type A domain"/>
    <property type="match status" value="1"/>
</dbReference>
<dbReference type="GO" id="GO:0005829">
    <property type="term" value="C:cytosol"/>
    <property type="evidence" value="ECO:0007669"/>
    <property type="project" value="TreeGrafter"/>
</dbReference>
<dbReference type="SMART" id="SM00327">
    <property type="entry name" value="VWA"/>
    <property type="match status" value="1"/>
</dbReference>
<dbReference type="PANTHER" id="PTHR36846:SF1">
    <property type="entry name" value="PROTEIN VIAA"/>
    <property type="match status" value="1"/>
</dbReference>
<evidence type="ECO:0000313" key="3">
    <source>
        <dbReference type="Proteomes" id="UP000005085"/>
    </source>
</evidence>
<dbReference type="Pfam" id="PF05762">
    <property type="entry name" value="VWA_CoxE"/>
    <property type="match status" value="1"/>
</dbReference>